<evidence type="ECO:0000256" key="11">
    <source>
        <dbReference type="ARBA" id="ARBA00023180"/>
    </source>
</evidence>
<feature type="domain" description="Fibronectin type-III" evidence="16">
    <location>
        <begin position="308"/>
        <end position="402"/>
    </location>
</feature>
<dbReference type="SUPFAM" id="SSF48726">
    <property type="entry name" value="Immunoglobulin"/>
    <property type="match status" value="3"/>
</dbReference>
<dbReference type="FunFam" id="2.60.40.10:FF:000299">
    <property type="entry name" value="protogenin isoform X2"/>
    <property type="match status" value="1"/>
</dbReference>
<dbReference type="SMART" id="SM00060">
    <property type="entry name" value="FN3"/>
    <property type="match status" value="5"/>
</dbReference>
<evidence type="ECO:0000313" key="18">
    <source>
        <dbReference type="Proteomes" id="UP001591681"/>
    </source>
</evidence>
<dbReference type="PANTHER" id="PTHR44170:SF47">
    <property type="entry name" value="PROTOGENIN"/>
    <property type="match status" value="1"/>
</dbReference>
<keyword evidence="12" id="KW-0393">Immunoglobulin domain</keyword>
<comment type="similarity">
    <text evidence="3">Belongs to the immunoglobulin superfamily. DCC family.</text>
</comment>
<dbReference type="SMART" id="SM00408">
    <property type="entry name" value="IGc2"/>
    <property type="match status" value="3"/>
</dbReference>
<dbReference type="CDD" id="cd00063">
    <property type="entry name" value="FN3"/>
    <property type="match status" value="5"/>
</dbReference>
<dbReference type="InterPro" id="IPR003598">
    <property type="entry name" value="Ig_sub2"/>
</dbReference>
<dbReference type="FunFam" id="2.60.40.10:FF:000551">
    <property type="entry name" value="Protogenin A"/>
    <property type="match status" value="1"/>
</dbReference>
<dbReference type="InterPro" id="IPR007110">
    <property type="entry name" value="Ig-like_dom"/>
</dbReference>
<evidence type="ECO:0000256" key="14">
    <source>
        <dbReference type="SAM" id="Phobius"/>
    </source>
</evidence>
<dbReference type="InterPro" id="IPR003961">
    <property type="entry name" value="FN3_dom"/>
</dbReference>
<feature type="transmembrane region" description="Helical" evidence="14">
    <location>
        <begin position="832"/>
        <end position="854"/>
    </location>
</feature>
<dbReference type="EMBL" id="JBHFQA010000009">
    <property type="protein sequence ID" value="KAL2093408.1"/>
    <property type="molecule type" value="Genomic_DNA"/>
</dbReference>
<evidence type="ECO:0000256" key="2">
    <source>
        <dbReference type="ARBA" id="ARBA00004167"/>
    </source>
</evidence>
<dbReference type="PROSITE" id="PS50853">
    <property type="entry name" value="FN3"/>
    <property type="match status" value="5"/>
</dbReference>
<feature type="region of interest" description="Disordered" evidence="13">
    <location>
        <begin position="966"/>
        <end position="1035"/>
    </location>
</feature>
<gene>
    <name evidence="17" type="ORF">ACEWY4_010720</name>
</gene>
<keyword evidence="4" id="KW-0217">Developmental protein</keyword>
<evidence type="ECO:0000256" key="1">
    <source>
        <dbReference type="ARBA" id="ARBA00002140"/>
    </source>
</evidence>
<evidence type="ECO:0000256" key="13">
    <source>
        <dbReference type="SAM" id="MobiDB-lite"/>
    </source>
</evidence>
<evidence type="ECO:0000256" key="9">
    <source>
        <dbReference type="ARBA" id="ARBA00023136"/>
    </source>
</evidence>
<comment type="function">
    <text evidence="1">May play a role in anteroposterior axis elongation.</text>
</comment>
<proteinExistence type="inferred from homology"/>
<keyword evidence="7" id="KW-0677">Repeat</keyword>
<dbReference type="Pfam" id="PF13927">
    <property type="entry name" value="Ig_3"/>
    <property type="match status" value="2"/>
</dbReference>
<dbReference type="FunFam" id="2.60.40.10:FF:000828">
    <property type="entry name" value="Protogenin"/>
    <property type="match status" value="1"/>
</dbReference>
<dbReference type="InterPro" id="IPR036116">
    <property type="entry name" value="FN3_sf"/>
</dbReference>
<reference evidence="17 18" key="1">
    <citation type="submission" date="2024-09" db="EMBL/GenBank/DDBJ databases">
        <title>A chromosome-level genome assembly of Gray's grenadier anchovy, Coilia grayii.</title>
        <authorList>
            <person name="Fu Z."/>
        </authorList>
    </citation>
    <scope>NUCLEOTIDE SEQUENCE [LARGE SCALE GENOMIC DNA]</scope>
    <source>
        <strain evidence="17">G4</strain>
        <tissue evidence="17">Muscle</tissue>
    </source>
</reference>
<protein>
    <submittedName>
        <fullName evidence="17">Uncharacterized protein</fullName>
    </submittedName>
</protein>
<dbReference type="InterPro" id="IPR013783">
    <property type="entry name" value="Ig-like_fold"/>
</dbReference>
<dbReference type="PANTHER" id="PTHR44170">
    <property type="entry name" value="PROTEIN SIDEKICK"/>
    <property type="match status" value="1"/>
</dbReference>
<evidence type="ECO:0000256" key="10">
    <source>
        <dbReference type="ARBA" id="ARBA00023157"/>
    </source>
</evidence>
<evidence type="ECO:0000313" key="17">
    <source>
        <dbReference type="EMBL" id="KAL2093408.1"/>
    </source>
</evidence>
<dbReference type="Proteomes" id="UP001591681">
    <property type="component" value="Unassembled WGS sequence"/>
</dbReference>
<dbReference type="InterPro" id="IPR003599">
    <property type="entry name" value="Ig_sub"/>
</dbReference>
<evidence type="ECO:0000256" key="4">
    <source>
        <dbReference type="ARBA" id="ARBA00022473"/>
    </source>
</evidence>
<feature type="domain" description="Fibronectin type-III" evidence="16">
    <location>
        <begin position="708"/>
        <end position="805"/>
    </location>
</feature>
<keyword evidence="11" id="KW-0325">Glycoprotein</keyword>
<comment type="caution">
    <text evidence="17">The sequence shown here is derived from an EMBL/GenBank/DDBJ whole genome shotgun (WGS) entry which is preliminary data.</text>
</comment>
<dbReference type="AlphaFoldDB" id="A0ABD1K3C1"/>
<evidence type="ECO:0000256" key="5">
    <source>
        <dbReference type="ARBA" id="ARBA00022692"/>
    </source>
</evidence>
<dbReference type="FunFam" id="2.60.40.10:FF:000455">
    <property type="entry name" value="Protogenin A"/>
    <property type="match status" value="1"/>
</dbReference>
<dbReference type="Pfam" id="PF07679">
    <property type="entry name" value="I-set"/>
    <property type="match status" value="1"/>
</dbReference>
<dbReference type="SUPFAM" id="SSF49265">
    <property type="entry name" value="Fibronectin type III"/>
    <property type="match status" value="3"/>
</dbReference>
<feature type="compositionally biased region" description="Basic and acidic residues" evidence="13">
    <location>
        <begin position="985"/>
        <end position="998"/>
    </location>
</feature>
<name>A0ABD1K3C1_9TELE</name>
<keyword evidence="5 14" id="KW-0812">Transmembrane</keyword>
<dbReference type="Gene3D" id="2.60.40.10">
    <property type="entry name" value="Immunoglobulins"/>
    <property type="match status" value="8"/>
</dbReference>
<feature type="domain" description="Ig-like" evidence="15">
    <location>
        <begin position="22"/>
        <end position="109"/>
    </location>
</feature>
<organism evidence="17 18">
    <name type="scientific">Coilia grayii</name>
    <name type="common">Gray's grenadier anchovy</name>
    <dbReference type="NCBI Taxonomy" id="363190"/>
    <lineage>
        <taxon>Eukaryota</taxon>
        <taxon>Metazoa</taxon>
        <taxon>Chordata</taxon>
        <taxon>Craniata</taxon>
        <taxon>Vertebrata</taxon>
        <taxon>Euteleostomi</taxon>
        <taxon>Actinopterygii</taxon>
        <taxon>Neopterygii</taxon>
        <taxon>Teleostei</taxon>
        <taxon>Clupei</taxon>
        <taxon>Clupeiformes</taxon>
        <taxon>Clupeoidei</taxon>
        <taxon>Engraulidae</taxon>
        <taxon>Coilinae</taxon>
        <taxon>Coilia</taxon>
    </lineage>
</organism>
<evidence type="ECO:0000256" key="12">
    <source>
        <dbReference type="ARBA" id="ARBA00023319"/>
    </source>
</evidence>
<feature type="domain" description="Fibronectin type-III" evidence="16">
    <location>
        <begin position="505"/>
        <end position="600"/>
    </location>
</feature>
<feature type="domain" description="Ig-like" evidence="15">
    <location>
        <begin position="122"/>
        <end position="209"/>
    </location>
</feature>
<dbReference type="Pfam" id="PF00041">
    <property type="entry name" value="fn3"/>
    <property type="match status" value="5"/>
</dbReference>
<dbReference type="FunFam" id="2.60.40.10:FF:000930">
    <property type="entry name" value="immunoglobulin superfamily DCC subclass member 3"/>
    <property type="match status" value="1"/>
</dbReference>
<feature type="domain" description="Ig-like" evidence="15">
    <location>
        <begin position="214"/>
        <end position="298"/>
    </location>
</feature>
<keyword evidence="10" id="KW-1015">Disulfide bond</keyword>
<keyword evidence="8 14" id="KW-1133">Transmembrane helix</keyword>
<accession>A0ABD1K3C1</accession>
<sequence length="1161" mass="125106">MAKNKYGAILSRRAQLTIASVPSFVTQPCPLVAREGGVARLTCQVTSHPPANITWQFNQRALPAQPERITVLPNGVLQISDVNVKDAGNYRCLATNMAGRVLSDESTLSVQSGEGPVASVRPEIVVAPQNCSVAQHGTAVLECVASGNPRPLVSWSRADGRPIDVSSTRVLGSGNLLIANVQPHHSALYLCRATTPRTRNYTSVAANLTVLAAPTLLERPESQTHPRAGTARFSCLAQAVPPPHITWLKNGQQLHSNGRVKVYNSKLVITQIMPEDDGMYQCVAENSQGAVQWGARLSVVMSEERPSAPRNVRAETISSSAILLAWERPQYNAHRVIAYSVHYTKAEGLNNEEYQAVIGNDTTSYIVDGLEAAGNYSFYVVAYMPLGASRSSAPVTQVTLEDVPLRTPELSLSSLSPTDILVSWQRLPVRLSRGRIRGYRLSVRTASEANVTTLELPGGAEHHLLQGLQSDTIYLLRIAAATRVGWSQPSAWTSHRTPKTSHSTVPLAPVLQLQPMNCTSISVRWHPSPGGAVALGYRLYYHEEGQSEGSSHQLPADDLEFTLTGLGPREKYHVKLLAFGQNGDGYHADQTVSTPGCPSAPTRRVATLPSPDHLTAQSHNASAVLLRWRRPAFAVGRLLNYTTRYSPVGPQNASTIHYLHTANQSALVCGLRPNTRYEFSVRLHLDLVSSGWSVSIYHTTPPEAPQRPPASIRALLIEERTALVSWREPEEPGVVVAHYTILYATHTAWLAGDWQILQREGTTTMALLENLEAGSVYVIKISASNQAGDGPFSSALQLSMQTGRAKSPRHTHSISHTTAMSDGVFSVDRSSLTGVVSGVCIALACIIMCVFILISKSKSSRKAMVSKPAGGLSGLSVVSSADGPPESVEVLVPMMGNHYIDSKGGTKLVINAAGPVIAASQSRSRNWNLFRTEEKHQSRRERVRGCVYEAGETLLRYEEELTVANQQPACLRPPSATPGDAETSDGSRETGDSGHYSHDEEESSGTDDTSPTPQGGAEEQHGSLSEGMSHLSLSDEMCSTESLAIDMCPVSMPDEIGCPVPLSGKMCPVSLSDQRCPVSLSDEMCPVSLPDQSCPVFSSDQRCPVSLSEEMGCLSLSGEMCPVSLSDERCPVSVGHTEDGISSSPPVYQHTAAFPSPPQHC</sequence>
<keyword evidence="6" id="KW-0732">Signal</keyword>
<feature type="domain" description="Fibronectin type-III" evidence="16">
    <location>
        <begin position="610"/>
        <end position="703"/>
    </location>
</feature>
<evidence type="ECO:0000256" key="7">
    <source>
        <dbReference type="ARBA" id="ARBA00022737"/>
    </source>
</evidence>
<dbReference type="PROSITE" id="PS50835">
    <property type="entry name" value="IG_LIKE"/>
    <property type="match status" value="3"/>
</dbReference>
<evidence type="ECO:0000256" key="8">
    <source>
        <dbReference type="ARBA" id="ARBA00022989"/>
    </source>
</evidence>
<evidence type="ECO:0000256" key="3">
    <source>
        <dbReference type="ARBA" id="ARBA00009588"/>
    </source>
</evidence>
<keyword evidence="9 14" id="KW-0472">Membrane</keyword>
<dbReference type="InterPro" id="IPR036179">
    <property type="entry name" value="Ig-like_dom_sf"/>
</dbReference>
<evidence type="ECO:0000259" key="16">
    <source>
        <dbReference type="PROSITE" id="PS50853"/>
    </source>
</evidence>
<evidence type="ECO:0000256" key="6">
    <source>
        <dbReference type="ARBA" id="ARBA00022729"/>
    </source>
</evidence>
<feature type="domain" description="Fibronectin type-III" evidence="16">
    <location>
        <begin position="404"/>
        <end position="500"/>
    </location>
</feature>
<comment type="subcellular location">
    <subcellularLocation>
        <location evidence="2">Membrane</location>
        <topology evidence="2">Single-pass membrane protein</topology>
    </subcellularLocation>
</comment>
<evidence type="ECO:0000259" key="15">
    <source>
        <dbReference type="PROSITE" id="PS50835"/>
    </source>
</evidence>
<dbReference type="GO" id="GO:0016020">
    <property type="term" value="C:membrane"/>
    <property type="evidence" value="ECO:0007669"/>
    <property type="project" value="UniProtKB-SubCell"/>
</dbReference>
<dbReference type="SMART" id="SM00409">
    <property type="entry name" value="IG"/>
    <property type="match status" value="3"/>
</dbReference>
<keyword evidence="18" id="KW-1185">Reference proteome</keyword>
<dbReference type="InterPro" id="IPR013098">
    <property type="entry name" value="Ig_I-set"/>
</dbReference>
<dbReference type="CDD" id="cd00096">
    <property type="entry name" value="Ig"/>
    <property type="match status" value="1"/>
</dbReference>